<dbReference type="InterPro" id="IPR040161">
    <property type="entry name" value="FB224"/>
</dbReference>
<feature type="domain" description="DUF38" evidence="2">
    <location>
        <begin position="142"/>
        <end position="260"/>
    </location>
</feature>
<dbReference type="Pfam" id="PF01827">
    <property type="entry name" value="FTH"/>
    <property type="match status" value="1"/>
</dbReference>
<accession>A0A1I7TI95</accession>
<proteinExistence type="predicted"/>
<evidence type="ECO:0000259" key="1">
    <source>
        <dbReference type="Pfam" id="PF00646"/>
    </source>
</evidence>
<sequence length="324" mass="37732">MSVEASTPCSLLDMTADELDIIMGYVDCKEIQVLRKVCSTLRQHIDNSSFDSKIQVVRVTETLEKIKLSFCIEKFEYTTIEYQMHPEGCLIKWDNKSKFLEGSDYATVAGNDLGSLLRHQKTTISDLFFEKPLVAEPTGLERFLTVLSSHLQSRKTYLPVSSFDIVGITKEKHLMKFIPYLEPKTLADIEFRFYNYYEPHLKLKNVLELDQWKLARTLSTEYIYYCPPLKTLVHFASAIVEIKKITKKDVALLRRIFEEPKWSGMTIHYSFIDKRKLGNWLNVSNLDEGEVVQIFRTDSNKHLQMVWWPSRMHILFSVVVNPVV</sequence>
<protein>
    <submittedName>
        <fullName evidence="4">FTH domain-containing protein</fullName>
    </submittedName>
</protein>
<reference evidence="4" key="1">
    <citation type="submission" date="2016-11" db="UniProtKB">
        <authorList>
            <consortium name="WormBaseParasite"/>
        </authorList>
    </citation>
    <scope>IDENTIFICATION</scope>
</reference>
<evidence type="ECO:0000313" key="4">
    <source>
        <dbReference type="WBParaSite" id="Csp11.Scaffold621.g6200.t1"/>
    </source>
</evidence>
<dbReference type="AlphaFoldDB" id="A0A1I7TI95"/>
<dbReference type="WBParaSite" id="Csp11.Scaffold621.g6200.t1">
    <property type="protein sequence ID" value="Csp11.Scaffold621.g6200.t1"/>
    <property type="gene ID" value="Csp11.Scaffold621.g6200"/>
</dbReference>
<evidence type="ECO:0000259" key="2">
    <source>
        <dbReference type="Pfam" id="PF01827"/>
    </source>
</evidence>
<organism evidence="3 4">
    <name type="scientific">Caenorhabditis tropicalis</name>
    <dbReference type="NCBI Taxonomy" id="1561998"/>
    <lineage>
        <taxon>Eukaryota</taxon>
        <taxon>Metazoa</taxon>
        <taxon>Ecdysozoa</taxon>
        <taxon>Nematoda</taxon>
        <taxon>Chromadorea</taxon>
        <taxon>Rhabditida</taxon>
        <taxon>Rhabditina</taxon>
        <taxon>Rhabditomorpha</taxon>
        <taxon>Rhabditoidea</taxon>
        <taxon>Rhabditidae</taxon>
        <taxon>Peloderinae</taxon>
        <taxon>Caenorhabditis</taxon>
    </lineage>
</organism>
<dbReference type="Pfam" id="PF00646">
    <property type="entry name" value="F-box"/>
    <property type="match status" value="1"/>
</dbReference>
<dbReference type="InterPro" id="IPR002900">
    <property type="entry name" value="DUF38/FTH_CAE_spp"/>
</dbReference>
<dbReference type="PANTHER" id="PTHR23015">
    <property type="entry name" value="UNCHARACTERIZED C.ELEGANS PROTEIN"/>
    <property type="match status" value="1"/>
</dbReference>
<keyword evidence="3" id="KW-1185">Reference proteome</keyword>
<dbReference type="PANTHER" id="PTHR23015:SF4">
    <property type="entry name" value="DUF38 DOMAIN-CONTAINING PROTEIN-RELATED"/>
    <property type="match status" value="1"/>
</dbReference>
<dbReference type="Proteomes" id="UP000095282">
    <property type="component" value="Unplaced"/>
</dbReference>
<dbReference type="InterPro" id="IPR001810">
    <property type="entry name" value="F-box_dom"/>
</dbReference>
<feature type="domain" description="F-box" evidence="1">
    <location>
        <begin position="11"/>
        <end position="52"/>
    </location>
</feature>
<evidence type="ECO:0000313" key="3">
    <source>
        <dbReference type="Proteomes" id="UP000095282"/>
    </source>
</evidence>
<name>A0A1I7TI95_9PELO</name>
<dbReference type="GO" id="GO:0045087">
    <property type="term" value="P:innate immune response"/>
    <property type="evidence" value="ECO:0007669"/>
    <property type="project" value="TreeGrafter"/>
</dbReference>